<evidence type="ECO:0000313" key="2">
    <source>
        <dbReference type="Proteomes" id="UP000789405"/>
    </source>
</evidence>
<organism evidence="1 2">
    <name type="scientific">Dentiscutata erythropus</name>
    <dbReference type="NCBI Taxonomy" id="1348616"/>
    <lineage>
        <taxon>Eukaryota</taxon>
        <taxon>Fungi</taxon>
        <taxon>Fungi incertae sedis</taxon>
        <taxon>Mucoromycota</taxon>
        <taxon>Glomeromycotina</taxon>
        <taxon>Glomeromycetes</taxon>
        <taxon>Diversisporales</taxon>
        <taxon>Gigasporaceae</taxon>
        <taxon>Dentiscutata</taxon>
    </lineage>
</organism>
<dbReference type="AlphaFoldDB" id="A0A9N9JIJ3"/>
<name>A0A9N9JIJ3_9GLOM</name>
<gene>
    <name evidence="1" type="ORF">DERYTH_LOCUS19631</name>
</gene>
<sequence length="81" mass="8971">MSLNNNALSFVFVDPSHQISRQRPLELTDKTSSSEAVISSLCQLEAEIPSLCQLVSQLTDKMSSLETKISQLTFLAFLPEL</sequence>
<proteinExistence type="predicted"/>
<comment type="caution">
    <text evidence="1">The sequence shown here is derived from an EMBL/GenBank/DDBJ whole genome shotgun (WGS) entry which is preliminary data.</text>
</comment>
<accession>A0A9N9JIJ3</accession>
<keyword evidence="2" id="KW-1185">Reference proteome</keyword>
<dbReference type="Proteomes" id="UP000789405">
    <property type="component" value="Unassembled WGS sequence"/>
</dbReference>
<protein>
    <submittedName>
        <fullName evidence="1">16073_t:CDS:1</fullName>
    </submittedName>
</protein>
<reference evidence="1" key="1">
    <citation type="submission" date="2021-06" db="EMBL/GenBank/DDBJ databases">
        <authorList>
            <person name="Kallberg Y."/>
            <person name="Tangrot J."/>
            <person name="Rosling A."/>
        </authorList>
    </citation>
    <scope>NUCLEOTIDE SEQUENCE</scope>
    <source>
        <strain evidence="1">MA453B</strain>
    </source>
</reference>
<dbReference type="EMBL" id="CAJVPY010021818">
    <property type="protein sequence ID" value="CAG8780868.1"/>
    <property type="molecule type" value="Genomic_DNA"/>
</dbReference>
<evidence type="ECO:0000313" key="1">
    <source>
        <dbReference type="EMBL" id="CAG8780868.1"/>
    </source>
</evidence>